<evidence type="ECO:0000259" key="2">
    <source>
        <dbReference type="Pfam" id="PF02470"/>
    </source>
</evidence>
<dbReference type="PANTHER" id="PTHR33371:SF15">
    <property type="entry name" value="LIPOPROTEIN LPRN"/>
    <property type="match status" value="1"/>
</dbReference>
<dbReference type="InterPro" id="IPR005693">
    <property type="entry name" value="Mce"/>
</dbReference>
<protein>
    <submittedName>
        <fullName evidence="4">MCE family protein</fullName>
    </submittedName>
</protein>
<name>A0ABP4S6P5_9ACTN</name>
<dbReference type="Proteomes" id="UP001500618">
    <property type="component" value="Unassembled WGS sequence"/>
</dbReference>
<dbReference type="Pfam" id="PF02470">
    <property type="entry name" value="MlaD"/>
    <property type="match status" value="1"/>
</dbReference>
<feature type="domain" description="Mce/MlaD" evidence="2">
    <location>
        <begin position="45"/>
        <end position="125"/>
    </location>
</feature>
<comment type="caution">
    <text evidence="4">The sequence shown here is derived from an EMBL/GenBank/DDBJ whole genome shotgun (WGS) entry which is preliminary data.</text>
</comment>
<dbReference type="InterPro" id="IPR024516">
    <property type="entry name" value="Mce_C"/>
</dbReference>
<sequence>MVLSRRRPVVRWVALLSCLVVFVAGCKFDGLYGVPLPGGVAGTGGYQVKIEFADVLDLVPQSAVKVNDVTVGSVGEIDLVPASIPAKYAAMVTINLEKSVVLPDNVSAGIRQTSLLGEKYVDLQSPPAGQEVGRLSSGDLIPMSRTSRDVEIEEVLGALSLVLNGGALQQIQTINKELSTALSGREPQVRSLLNELDTFVGSLDAQKANIIKALQGLNRLAAVLNSQKTVFTNALDSIGPGLAVLADQRQQLTQTLTALSKLGAVGTHVINASKADTIADLKALQPTLAQLTKAGTDLPNGLELLSTFPFPKNVVDAIFISNGRAYANIDINLDLNLTDVLGNLLTPNQTPIQAPQTGGTGTNPVLPPDSSHTGQPTPGVNGGIQDLPGITSGPPGGSSGGGGLSGILLGGTS</sequence>
<dbReference type="NCBIfam" id="TIGR00996">
    <property type="entry name" value="Mtu_fam_mce"/>
    <property type="match status" value="1"/>
</dbReference>
<accession>A0ABP4S6P5</accession>
<feature type="region of interest" description="Disordered" evidence="1">
    <location>
        <begin position="348"/>
        <end position="413"/>
    </location>
</feature>
<gene>
    <name evidence="4" type="ORF">GCM10009765_16830</name>
</gene>
<reference evidence="5" key="1">
    <citation type="journal article" date="2019" name="Int. J. Syst. Evol. Microbiol.">
        <title>The Global Catalogue of Microorganisms (GCM) 10K type strain sequencing project: providing services to taxonomists for standard genome sequencing and annotation.</title>
        <authorList>
            <consortium name="The Broad Institute Genomics Platform"/>
            <consortium name="The Broad Institute Genome Sequencing Center for Infectious Disease"/>
            <person name="Wu L."/>
            <person name="Ma J."/>
        </authorList>
    </citation>
    <scope>NUCLEOTIDE SEQUENCE [LARGE SCALE GENOMIC DNA]</scope>
    <source>
        <strain evidence="5">JCM 14718</strain>
    </source>
</reference>
<dbReference type="InterPro" id="IPR003399">
    <property type="entry name" value="Mce/MlaD"/>
</dbReference>
<dbReference type="PROSITE" id="PS51257">
    <property type="entry name" value="PROKAR_LIPOPROTEIN"/>
    <property type="match status" value="1"/>
</dbReference>
<dbReference type="EMBL" id="BAAANY010000007">
    <property type="protein sequence ID" value="GAA1668164.1"/>
    <property type="molecule type" value="Genomic_DNA"/>
</dbReference>
<feature type="domain" description="Mammalian cell entry C-terminal" evidence="3">
    <location>
        <begin position="134"/>
        <end position="356"/>
    </location>
</feature>
<feature type="compositionally biased region" description="Gly residues" evidence="1">
    <location>
        <begin position="394"/>
        <end position="413"/>
    </location>
</feature>
<feature type="compositionally biased region" description="Polar residues" evidence="1">
    <location>
        <begin position="348"/>
        <end position="357"/>
    </location>
</feature>
<dbReference type="Pfam" id="PF11887">
    <property type="entry name" value="Mce4_CUP1"/>
    <property type="match status" value="1"/>
</dbReference>
<dbReference type="PANTHER" id="PTHR33371">
    <property type="entry name" value="INTERMEMBRANE PHOSPHOLIPID TRANSPORT SYSTEM BINDING PROTEIN MLAD-RELATED"/>
    <property type="match status" value="1"/>
</dbReference>
<evidence type="ECO:0000313" key="4">
    <source>
        <dbReference type="EMBL" id="GAA1668164.1"/>
    </source>
</evidence>
<dbReference type="InterPro" id="IPR052336">
    <property type="entry name" value="MlaD_Phospholipid_Transporter"/>
</dbReference>
<evidence type="ECO:0000313" key="5">
    <source>
        <dbReference type="Proteomes" id="UP001500618"/>
    </source>
</evidence>
<evidence type="ECO:0000259" key="3">
    <source>
        <dbReference type="Pfam" id="PF11887"/>
    </source>
</evidence>
<keyword evidence="5" id="KW-1185">Reference proteome</keyword>
<proteinExistence type="predicted"/>
<evidence type="ECO:0000256" key="1">
    <source>
        <dbReference type="SAM" id="MobiDB-lite"/>
    </source>
</evidence>
<organism evidence="4 5">
    <name type="scientific">Fodinicola feengrottensis</name>
    <dbReference type="NCBI Taxonomy" id="435914"/>
    <lineage>
        <taxon>Bacteria</taxon>
        <taxon>Bacillati</taxon>
        <taxon>Actinomycetota</taxon>
        <taxon>Actinomycetes</taxon>
        <taxon>Mycobacteriales</taxon>
        <taxon>Fodinicola</taxon>
    </lineage>
</organism>
<dbReference type="RefSeq" id="WP_344308667.1">
    <property type="nucleotide sequence ID" value="NZ_BAAANY010000007.1"/>
</dbReference>